<dbReference type="PROSITE" id="PS51257">
    <property type="entry name" value="PROKAR_LIPOPROTEIN"/>
    <property type="match status" value="1"/>
</dbReference>
<dbReference type="PANTHER" id="PTHR43649:SF12">
    <property type="entry name" value="DIACETYLCHITOBIOSE BINDING PROTEIN DASA"/>
    <property type="match status" value="1"/>
</dbReference>
<name>A0A9X8Y7E5_9FIRM</name>
<evidence type="ECO:0000313" key="3">
    <source>
        <dbReference type="EMBL" id="TCL41879.1"/>
    </source>
</evidence>
<dbReference type="EMBL" id="SLUK01000012">
    <property type="protein sequence ID" value="TCL41879.1"/>
    <property type="molecule type" value="Genomic_DNA"/>
</dbReference>
<dbReference type="RefSeq" id="WP_132085106.1">
    <property type="nucleotide sequence ID" value="NZ_SLUK01000012.1"/>
</dbReference>
<organism evidence="3 4">
    <name type="scientific">Harryflintia acetispora</name>
    <dbReference type="NCBI Taxonomy" id="1849041"/>
    <lineage>
        <taxon>Bacteria</taxon>
        <taxon>Bacillati</taxon>
        <taxon>Bacillota</taxon>
        <taxon>Clostridia</taxon>
        <taxon>Eubacteriales</taxon>
        <taxon>Oscillospiraceae</taxon>
        <taxon>Harryflintia</taxon>
    </lineage>
</organism>
<sequence>MKRILSLICCLSVMASAFAGCGSKPAESTSSAQASPSSAPADSQAAPEEEAPAESAAGGEITVMVPPWAEPSQELLDSFTAESGIKVVMNIVGWDDIRNKISIAAVGQTAPADVVEVDWSWVGEFGATGWMEPIEMPQEEKDGMPTVQSFIYGDEVLALPYANDFRLAYYNTEHFSQAGVDAAPQNWDETIAACKKIKEAGICEYPLSFTLSATEAATTSLLWMTLSKYGDFFNDDFSVNKDNVLGALTFLNSLVNEEKLIDPASQNMKDIEVYGKLTAGAASFMVGPTYFIGLINNPEESQVVGKAAATLVPGNGTIKTATFALPEGVGIPKYSENKEAARKFIDWYTSPDIQVKMYGEKGNIPTRTVALQQLIDNGTIEGGDVLIEQSDYISAPFPGGIPEWYPEMSNTIYNSVNQMVQGALTPEQAYENIASRVEELRQ</sequence>
<dbReference type="Pfam" id="PF01547">
    <property type="entry name" value="SBP_bac_1"/>
    <property type="match status" value="1"/>
</dbReference>
<gene>
    <name evidence="3" type="ORF">EDD78_11249</name>
</gene>
<dbReference type="Gene3D" id="3.40.190.10">
    <property type="entry name" value="Periplasmic binding protein-like II"/>
    <property type="match status" value="2"/>
</dbReference>
<protein>
    <submittedName>
        <fullName evidence="3">Carbohydrate ABC transporter substrate-binding protein (CUT1 family)</fullName>
    </submittedName>
</protein>
<feature type="region of interest" description="Disordered" evidence="1">
    <location>
        <begin position="25"/>
        <end position="56"/>
    </location>
</feature>
<proteinExistence type="predicted"/>
<evidence type="ECO:0000313" key="4">
    <source>
        <dbReference type="Proteomes" id="UP000294682"/>
    </source>
</evidence>
<dbReference type="InterPro" id="IPR006059">
    <property type="entry name" value="SBP"/>
</dbReference>
<feature type="signal peptide" evidence="2">
    <location>
        <begin position="1"/>
        <end position="19"/>
    </location>
</feature>
<keyword evidence="2" id="KW-0732">Signal</keyword>
<dbReference type="InterPro" id="IPR050490">
    <property type="entry name" value="Bact_solute-bd_prot1"/>
</dbReference>
<feature type="compositionally biased region" description="Low complexity" evidence="1">
    <location>
        <begin position="25"/>
        <end position="46"/>
    </location>
</feature>
<comment type="caution">
    <text evidence="3">The sequence shown here is derived from an EMBL/GenBank/DDBJ whole genome shotgun (WGS) entry which is preliminary data.</text>
</comment>
<dbReference type="Proteomes" id="UP000294682">
    <property type="component" value="Unassembled WGS sequence"/>
</dbReference>
<dbReference type="AlphaFoldDB" id="A0A9X8Y7E5"/>
<evidence type="ECO:0000256" key="1">
    <source>
        <dbReference type="SAM" id="MobiDB-lite"/>
    </source>
</evidence>
<dbReference type="PANTHER" id="PTHR43649">
    <property type="entry name" value="ARABINOSE-BINDING PROTEIN-RELATED"/>
    <property type="match status" value="1"/>
</dbReference>
<dbReference type="SUPFAM" id="SSF53850">
    <property type="entry name" value="Periplasmic binding protein-like II"/>
    <property type="match status" value="1"/>
</dbReference>
<feature type="chain" id="PRO_5040725500" evidence="2">
    <location>
        <begin position="20"/>
        <end position="442"/>
    </location>
</feature>
<evidence type="ECO:0000256" key="2">
    <source>
        <dbReference type="SAM" id="SignalP"/>
    </source>
</evidence>
<reference evidence="3 4" key="1">
    <citation type="submission" date="2019-03" db="EMBL/GenBank/DDBJ databases">
        <title>Genomic Encyclopedia of Type Strains, Phase IV (KMG-IV): sequencing the most valuable type-strain genomes for metagenomic binning, comparative biology and taxonomic classification.</title>
        <authorList>
            <person name="Goeker M."/>
        </authorList>
    </citation>
    <scope>NUCLEOTIDE SEQUENCE [LARGE SCALE GENOMIC DNA]</scope>
    <source>
        <strain evidence="3 4">DSM 100433</strain>
    </source>
</reference>
<keyword evidence="4" id="KW-1185">Reference proteome</keyword>
<accession>A0A9X8Y7E5</accession>